<dbReference type="InterPro" id="IPR018911">
    <property type="entry name" value="Gmad2_Ig-like_dom"/>
</dbReference>
<proteinExistence type="predicted"/>
<dbReference type="InterPro" id="IPR019606">
    <property type="entry name" value="GerMN"/>
</dbReference>
<name>A0A934X3A7_9MICO</name>
<reference evidence="2 3" key="1">
    <citation type="submission" date="2020-10" db="EMBL/GenBank/DDBJ databases">
        <title>Connecting structure to function with the recovery of over 1000 high-quality activated sludge metagenome-assembled genomes encoding full-length rRNA genes using long-read sequencing.</title>
        <authorList>
            <person name="Singleton C.M."/>
            <person name="Petriglieri F."/>
            <person name="Kristensen J.M."/>
            <person name="Kirkegaard R.H."/>
            <person name="Michaelsen T.Y."/>
            <person name="Andersen M.H."/>
            <person name="Karst S.M."/>
            <person name="Dueholm M.S."/>
            <person name="Nielsen P.H."/>
            <person name="Albertsen M."/>
        </authorList>
    </citation>
    <scope>NUCLEOTIDE SEQUENCE [LARGE SCALE GENOMIC DNA]</scope>
    <source>
        <strain evidence="2">AalE_18-Q3-R2-46_BAT3C.188</strain>
    </source>
</reference>
<organism evidence="2 3">
    <name type="scientific">Candidatus Phosphoribacter hodrii</name>
    <dbReference type="NCBI Taxonomy" id="2953743"/>
    <lineage>
        <taxon>Bacteria</taxon>
        <taxon>Bacillati</taxon>
        <taxon>Actinomycetota</taxon>
        <taxon>Actinomycetes</taxon>
        <taxon>Micrococcales</taxon>
        <taxon>Dermatophilaceae</taxon>
        <taxon>Candidatus Phosphoribacter</taxon>
    </lineage>
</organism>
<sequence>MTVPVYYVDEVTGLAGPRLYREFRQLAPLPSGTVATAVQAMLSLPPSDPDYSTLWPATTLVKSVSVAAGVATVDLSAYPGTLGSGYEAAAVNQLVYTVTAADASITGVKVRVNGSVPSSGHLDLTGIQRRGDALNQIANVWILAPTQGLSTGSPVVVKVYGTGFEGNVPLKVFQGATEVASTQVTTMMGGFAEAQTSITLSPGTYELRAYNDNGRDASLQVWDTKAFTVN</sequence>
<feature type="domain" description="GerMN" evidence="1">
    <location>
        <begin position="34"/>
        <end position="121"/>
    </location>
</feature>
<dbReference type="SMART" id="SM00909">
    <property type="entry name" value="Germane"/>
    <property type="match status" value="1"/>
</dbReference>
<dbReference type="AlphaFoldDB" id="A0A934X3A7"/>
<protein>
    <submittedName>
        <fullName evidence="2">GerMN domain-containing protein</fullName>
    </submittedName>
</protein>
<gene>
    <name evidence="2" type="ORF">IPF40_03980</name>
</gene>
<evidence type="ECO:0000313" key="2">
    <source>
        <dbReference type="EMBL" id="MBK6300232.1"/>
    </source>
</evidence>
<dbReference type="Pfam" id="PF10648">
    <property type="entry name" value="Gmad2"/>
    <property type="match status" value="1"/>
</dbReference>
<accession>A0A934X3A7</accession>
<dbReference type="Proteomes" id="UP000718281">
    <property type="component" value="Unassembled WGS sequence"/>
</dbReference>
<dbReference type="EMBL" id="JADIXZ010000003">
    <property type="protein sequence ID" value="MBK6300232.1"/>
    <property type="molecule type" value="Genomic_DNA"/>
</dbReference>
<comment type="caution">
    <text evidence="2">The sequence shown here is derived from an EMBL/GenBank/DDBJ whole genome shotgun (WGS) entry which is preliminary data.</text>
</comment>
<dbReference type="Pfam" id="PF10646">
    <property type="entry name" value="Germane"/>
    <property type="match status" value="1"/>
</dbReference>
<evidence type="ECO:0000259" key="1">
    <source>
        <dbReference type="SMART" id="SM00909"/>
    </source>
</evidence>
<evidence type="ECO:0000313" key="3">
    <source>
        <dbReference type="Proteomes" id="UP000718281"/>
    </source>
</evidence>